<proteinExistence type="predicted"/>
<dbReference type="EMBL" id="MN740235">
    <property type="protein sequence ID" value="QHT95156.1"/>
    <property type="molecule type" value="Genomic_DNA"/>
</dbReference>
<organism evidence="1">
    <name type="scientific">viral metagenome</name>
    <dbReference type="NCBI Taxonomy" id="1070528"/>
    <lineage>
        <taxon>unclassified sequences</taxon>
        <taxon>metagenomes</taxon>
        <taxon>organismal metagenomes</taxon>
    </lineage>
</organism>
<name>A0A6C0IRW2_9ZZZZ</name>
<reference evidence="1" key="1">
    <citation type="journal article" date="2020" name="Nature">
        <title>Giant virus diversity and host interactions through global metagenomics.</title>
        <authorList>
            <person name="Schulz F."/>
            <person name="Roux S."/>
            <person name="Paez-Espino D."/>
            <person name="Jungbluth S."/>
            <person name="Walsh D.A."/>
            <person name="Denef V.J."/>
            <person name="McMahon K.D."/>
            <person name="Konstantinidis K.T."/>
            <person name="Eloe-Fadrosh E.A."/>
            <person name="Kyrpides N.C."/>
            <person name="Woyke T."/>
        </authorList>
    </citation>
    <scope>NUCLEOTIDE SEQUENCE</scope>
    <source>
        <strain evidence="1">GVMAG-M-3300024261-37</strain>
    </source>
</reference>
<sequence>MAKTKKKIKFFLKKKKNKRKNKTKKKMKSIVFDNKTIYKKNDFNKRPFPNITLLKYRAVRMADNMVFASSISPKSAIKKLLTEEYRIRLKLLVKKNPRFRKKAGNIDKLSPTKLEKKYFELLKLEK</sequence>
<protein>
    <submittedName>
        <fullName evidence="1">Uncharacterized protein</fullName>
    </submittedName>
</protein>
<evidence type="ECO:0000313" key="1">
    <source>
        <dbReference type="EMBL" id="QHT95156.1"/>
    </source>
</evidence>
<dbReference type="AlphaFoldDB" id="A0A6C0IRW2"/>
<accession>A0A6C0IRW2</accession>